<proteinExistence type="inferred from homology"/>
<dbReference type="SUPFAM" id="SSF54928">
    <property type="entry name" value="RNA-binding domain, RBD"/>
    <property type="match status" value="2"/>
</dbReference>
<dbReference type="SMART" id="SM00361">
    <property type="entry name" value="RRM_1"/>
    <property type="match status" value="2"/>
</dbReference>
<evidence type="ECO:0000313" key="8">
    <source>
        <dbReference type="WBParaSite" id="jg26653"/>
    </source>
</evidence>
<protein>
    <submittedName>
        <fullName evidence="8">RRM domain-containing protein</fullName>
    </submittedName>
</protein>
<dbReference type="InterPro" id="IPR000504">
    <property type="entry name" value="RRM_dom"/>
</dbReference>
<dbReference type="Gene3D" id="3.30.70.330">
    <property type="match status" value="3"/>
</dbReference>
<evidence type="ECO:0000256" key="3">
    <source>
        <dbReference type="ARBA" id="ARBA00022884"/>
    </source>
</evidence>
<dbReference type="PROSITE" id="PS50102">
    <property type="entry name" value="RRM"/>
    <property type="match status" value="3"/>
</dbReference>
<feature type="domain" description="RRM" evidence="6">
    <location>
        <begin position="413"/>
        <end position="491"/>
    </location>
</feature>
<evidence type="ECO:0000256" key="4">
    <source>
        <dbReference type="PROSITE-ProRule" id="PRU00176"/>
    </source>
</evidence>
<evidence type="ECO:0000256" key="1">
    <source>
        <dbReference type="ARBA" id="ARBA00006266"/>
    </source>
</evidence>
<comment type="similarity">
    <text evidence="1">Belongs to the RRM elav family.</text>
</comment>
<dbReference type="InterPro" id="IPR012677">
    <property type="entry name" value="Nucleotide-bd_a/b_plait_sf"/>
</dbReference>
<evidence type="ECO:0000313" key="7">
    <source>
        <dbReference type="Proteomes" id="UP000887574"/>
    </source>
</evidence>
<accession>A0A915E5D1</accession>
<keyword evidence="3 4" id="KW-0694">RNA-binding</keyword>
<dbReference type="InterPro" id="IPR006548">
    <property type="entry name" value="ELAD_HU_SF"/>
</dbReference>
<dbReference type="Proteomes" id="UP000887574">
    <property type="component" value="Unplaced"/>
</dbReference>
<keyword evidence="2" id="KW-0677">Repeat</keyword>
<dbReference type="GO" id="GO:0005634">
    <property type="term" value="C:nucleus"/>
    <property type="evidence" value="ECO:0007669"/>
    <property type="project" value="UniProtKB-ARBA"/>
</dbReference>
<dbReference type="WBParaSite" id="jg26653">
    <property type="protein sequence ID" value="jg26653"/>
    <property type="gene ID" value="jg26653"/>
</dbReference>
<dbReference type="NCBIfam" id="TIGR01661">
    <property type="entry name" value="ELAV_HUD_SF"/>
    <property type="match status" value="1"/>
</dbReference>
<dbReference type="PRINTS" id="PR00961">
    <property type="entry name" value="HUDSXLRNA"/>
</dbReference>
<sequence length="496" mass="52480">MNNTTNNISSASGNSNGQDESALMMAQLLAAQHQANAAAYYANANCMQHQSGEPSQSITNQHNSSTSSPSNGSSATENEKITNLIINYLPQNMSQDEVRSLFGSMGEVESCKLVRDKVTGQSLGYAFVNYMRCEDASRAFSSLNGLRLQNKTIKVSFARPSSETIKGANLYVSGLPKTLTQPELEGLFRSFGSIITSRILSDNVTGLSKGVGFVRFDRKNEAEDAIEKLSGTCPFGGTEPIQVKFANNPAATAQKSALQMAQAASALLPLQMLQNAAVQASASALNRRQVVLGGNPGPIHHTPQVGRFRYSPLAGMPVIAGSSLANAQNMQMANPAVGATPADLYAANAFLQMQLAAAAAAAQGTVSAPSPYQIFAGTIGQLSGQPLQTSNVANLSIPVSPSSTANPANIPGFTIFVYNLAPETEEPTLWRLFGPFGAVLAVKIIKDFTTNKCKGYGFVTMANYEESIAAINALNGTQLGNRTLQVSFKGQNMPMR</sequence>
<name>A0A915E5D1_9BILA</name>
<dbReference type="CDD" id="cd12652">
    <property type="entry name" value="RRM2_Hu"/>
    <property type="match status" value="1"/>
</dbReference>
<dbReference type="InterPro" id="IPR035979">
    <property type="entry name" value="RBD_domain_sf"/>
</dbReference>
<feature type="compositionally biased region" description="Low complexity" evidence="5">
    <location>
        <begin position="59"/>
        <end position="76"/>
    </location>
</feature>
<evidence type="ECO:0000256" key="2">
    <source>
        <dbReference type="ARBA" id="ARBA00022737"/>
    </source>
</evidence>
<dbReference type="CDD" id="cd12650">
    <property type="entry name" value="RRM1_Hu"/>
    <property type="match status" value="1"/>
</dbReference>
<reference evidence="8" key="1">
    <citation type="submission" date="2022-11" db="UniProtKB">
        <authorList>
            <consortium name="WormBaseParasite"/>
        </authorList>
    </citation>
    <scope>IDENTIFICATION</scope>
</reference>
<keyword evidence="7" id="KW-1185">Reference proteome</keyword>
<dbReference type="FunFam" id="3.30.70.330:FF:000480">
    <property type="entry name" value="Fne, isoform A"/>
    <property type="match status" value="1"/>
</dbReference>
<feature type="domain" description="RRM" evidence="6">
    <location>
        <begin position="168"/>
        <end position="248"/>
    </location>
</feature>
<dbReference type="GO" id="GO:1990904">
    <property type="term" value="C:ribonucleoprotein complex"/>
    <property type="evidence" value="ECO:0007669"/>
    <property type="project" value="InterPro"/>
</dbReference>
<dbReference type="InterPro" id="IPR034775">
    <property type="entry name" value="Elav_RRM1"/>
</dbReference>
<dbReference type="InterPro" id="IPR003954">
    <property type="entry name" value="RRM_euk-type"/>
</dbReference>
<dbReference type="AlphaFoldDB" id="A0A915E5D1"/>
<dbReference type="SMART" id="SM00360">
    <property type="entry name" value="RRM"/>
    <property type="match status" value="3"/>
</dbReference>
<dbReference type="FunFam" id="3.30.70.330:FF:000205">
    <property type="entry name" value="Sex lethal, isoform B"/>
    <property type="match status" value="1"/>
</dbReference>
<dbReference type="InterPro" id="IPR002343">
    <property type="entry name" value="Hud_Sxl_RNA"/>
</dbReference>
<feature type="region of interest" description="Disordered" evidence="5">
    <location>
        <begin position="50"/>
        <end position="76"/>
    </location>
</feature>
<dbReference type="GO" id="GO:0008266">
    <property type="term" value="F:poly(U) RNA binding"/>
    <property type="evidence" value="ECO:0007669"/>
    <property type="project" value="UniProtKB-ARBA"/>
</dbReference>
<dbReference type="CDD" id="cd12377">
    <property type="entry name" value="RRM3_Hu"/>
    <property type="match status" value="1"/>
</dbReference>
<organism evidence="7 8">
    <name type="scientific">Ditylenchus dipsaci</name>
    <dbReference type="NCBI Taxonomy" id="166011"/>
    <lineage>
        <taxon>Eukaryota</taxon>
        <taxon>Metazoa</taxon>
        <taxon>Ecdysozoa</taxon>
        <taxon>Nematoda</taxon>
        <taxon>Chromadorea</taxon>
        <taxon>Rhabditida</taxon>
        <taxon>Tylenchina</taxon>
        <taxon>Tylenchomorpha</taxon>
        <taxon>Sphaerularioidea</taxon>
        <taxon>Anguinidae</taxon>
        <taxon>Anguininae</taxon>
        <taxon>Ditylenchus</taxon>
    </lineage>
</organism>
<dbReference type="Pfam" id="PF00076">
    <property type="entry name" value="RRM_1"/>
    <property type="match status" value="3"/>
</dbReference>
<dbReference type="PANTHER" id="PTHR10352">
    <property type="entry name" value="EUKARYOTIC TRANSLATION INITIATION FACTOR 3 SUBUNIT G"/>
    <property type="match status" value="1"/>
</dbReference>
<dbReference type="GO" id="GO:0050686">
    <property type="term" value="P:negative regulation of mRNA processing"/>
    <property type="evidence" value="ECO:0007669"/>
    <property type="project" value="UniProtKB-ARBA"/>
</dbReference>
<evidence type="ECO:0000259" key="6">
    <source>
        <dbReference type="PROSITE" id="PS50102"/>
    </source>
</evidence>
<feature type="domain" description="RRM" evidence="6">
    <location>
        <begin position="82"/>
        <end position="160"/>
    </location>
</feature>
<evidence type="ECO:0000256" key="5">
    <source>
        <dbReference type="SAM" id="MobiDB-lite"/>
    </source>
</evidence>